<dbReference type="PANTHER" id="PTHR48073:SF2">
    <property type="entry name" value="O-SUCCINYLBENZOATE SYNTHASE"/>
    <property type="match status" value="1"/>
</dbReference>
<dbReference type="SMART" id="SM00922">
    <property type="entry name" value="MR_MLE"/>
    <property type="match status" value="1"/>
</dbReference>
<evidence type="ECO:0000256" key="1">
    <source>
        <dbReference type="ARBA" id="ARBA00022723"/>
    </source>
</evidence>
<dbReference type="Pfam" id="PF13378">
    <property type="entry name" value="MR_MLE_C"/>
    <property type="match status" value="1"/>
</dbReference>
<dbReference type="InterPro" id="IPR029065">
    <property type="entry name" value="Enolase_C-like"/>
</dbReference>
<dbReference type="STRING" id="546871.SAMN04488543_3640"/>
<dbReference type="SFLD" id="SFLDS00001">
    <property type="entry name" value="Enolase"/>
    <property type="match status" value="1"/>
</dbReference>
<comment type="catalytic activity">
    <reaction evidence="4">
        <text>(1R,6R)-6-hydroxy-2-succinyl-cyclohexa-2,4-diene-1-carboxylate = 2-succinylbenzoate + H2O</text>
        <dbReference type="Rhea" id="RHEA:10196"/>
        <dbReference type="ChEBI" id="CHEBI:15377"/>
        <dbReference type="ChEBI" id="CHEBI:18325"/>
        <dbReference type="ChEBI" id="CHEBI:58689"/>
        <dbReference type="EC" id="4.2.1.113"/>
    </reaction>
</comment>
<dbReference type="PANTHER" id="PTHR48073">
    <property type="entry name" value="O-SUCCINYLBENZOATE SYNTHASE-RELATED"/>
    <property type="match status" value="1"/>
</dbReference>
<dbReference type="RefSeq" id="WP_091414604.1">
    <property type="nucleotide sequence ID" value="NZ_LT629749.1"/>
</dbReference>
<dbReference type="HAMAP" id="MF_00470">
    <property type="entry name" value="MenC_1"/>
    <property type="match status" value="1"/>
</dbReference>
<dbReference type="Proteomes" id="UP000199092">
    <property type="component" value="Chromosome I"/>
</dbReference>
<dbReference type="SFLD" id="SFLDG00180">
    <property type="entry name" value="muconate_cycloisomerase"/>
    <property type="match status" value="1"/>
</dbReference>
<organism evidence="6 7">
    <name type="scientific">Friedmanniella luteola</name>
    <dbReference type="NCBI Taxonomy" id="546871"/>
    <lineage>
        <taxon>Bacteria</taxon>
        <taxon>Bacillati</taxon>
        <taxon>Actinomycetota</taxon>
        <taxon>Actinomycetes</taxon>
        <taxon>Propionibacteriales</taxon>
        <taxon>Nocardioidaceae</taxon>
        <taxon>Friedmanniella</taxon>
    </lineage>
</organism>
<dbReference type="InterPro" id="IPR036849">
    <property type="entry name" value="Enolase-like_C_sf"/>
</dbReference>
<feature type="binding site" evidence="4">
    <location>
        <position position="183"/>
    </location>
    <ligand>
        <name>Mg(2+)</name>
        <dbReference type="ChEBI" id="CHEBI:18420"/>
    </ligand>
</feature>
<dbReference type="GO" id="GO:0043748">
    <property type="term" value="F:O-succinylbenzoate synthase activity"/>
    <property type="evidence" value="ECO:0007669"/>
    <property type="project" value="UniProtKB-EC"/>
</dbReference>
<evidence type="ECO:0000259" key="5">
    <source>
        <dbReference type="SMART" id="SM00922"/>
    </source>
</evidence>
<dbReference type="Pfam" id="PF18374">
    <property type="entry name" value="Enolase_like_N"/>
    <property type="match status" value="1"/>
</dbReference>
<comment type="pathway">
    <text evidence="4">Quinol/quinone metabolism; 1,4-dihydroxy-2-naphthoate biosynthesis; 1,4-dihydroxy-2-naphthoate from chorismate: step 4/7.</text>
</comment>
<evidence type="ECO:0000256" key="4">
    <source>
        <dbReference type="HAMAP-Rule" id="MF_00470"/>
    </source>
</evidence>
<gene>
    <name evidence="4" type="primary">menC</name>
    <name evidence="6" type="ORF">SAMN04488543_3640</name>
</gene>
<dbReference type="EMBL" id="LT629749">
    <property type="protein sequence ID" value="SDT30518.1"/>
    <property type="molecule type" value="Genomic_DNA"/>
</dbReference>
<dbReference type="OrthoDB" id="3725747at2"/>
<keyword evidence="2 4" id="KW-0460">Magnesium</keyword>
<protein>
    <recommendedName>
        <fullName evidence="4">o-succinylbenzoate synthase</fullName>
        <shortName evidence="4">OSB synthase</shortName>
        <shortName evidence="4">OSBS</shortName>
        <ecNumber evidence="4">4.2.1.113</ecNumber>
    </recommendedName>
    <alternativeName>
        <fullName evidence="4">4-(2'-carboxyphenyl)-4-oxybutyric acid synthase</fullName>
    </alternativeName>
    <alternativeName>
        <fullName evidence="4">o-succinylbenzoic acid synthase</fullName>
    </alternativeName>
</protein>
<feature type="active site" description="Proton donor" evidence="4">
    <location>
        <position position="98"/>
    </location>
</feature>
<keyword evidence="3 4" id="KW-0456">Lyase</keyword>
<dbReference type="SUPFAM" id="SSF51604">
    <property type="entry name" value="Enolase C-terminal domain-like"/>
    <property type="match status" value="1"/>
</dbReference>
<comment type="function">
    <text evidence="4">Converts 2-succinyl-6-hydroxy-2,4-cyclohexadiene-1-carboxylate (SHCHC) to 2-succinylbenzoate (OSB).</text>
</comment>
<dbReference type="GO" id="GO:0000287">
    <property type="term" value="F:magnesium ion binding"/>
    <property type="evidence" value="ECO:0007669"/>
    <property type="project" value="UniProtKB-UniRule"/>
</dbReference>
<feature type="binding site" evidence="4">
    <location>
        <position position="155"/>
    </location>
    <ligand>
        <name>Mg(2+)</name>
        <dbReference type="ChEBI" id="CHEBI:18420"/>
    </ligand>
</feature>
<keyword evidence="1 4" id="KW-0479">Metal-binding</keyword>
<dbReference type="EC" id="4.2.1.113" evidence="4"/>
<reference evidence="6 7" key="1">
    <citation type="submission" date="2016-10" db="EMBL/GenBank/DDBJ databases">
        <authorList>
            <person name="de Groot N.N."/>
        </authorList>
    </citation>
    <scope>NUCLEOTIDE SEQUENCE [LARGE SCALE GENOMIC DNA]</scope>
    <source>
        <strain evidence="6 7">DSM 21741</strain>
    </source>
</reference>
<proteinExistence type="inferred from homology"/>
<sequence length="324" mass="34424">MPQPTTYALPLRVRFRGILERQGMVWRGPAGWAEWSPFLDYEGAELVPWLAAADEAAEQGWPAPLRDRVPVNSTIPAVGPESAHRLAVEAGCRTAKVKVAEPGQTVADDLDRVEAVRDALGPDGRVRVDANGGWSVDDAERNLRALARFGLEYAEQPCAGVEELADLRRRLARSGVDVLVAADESIRRATDPYRVRAMEAADVAVLKVQPLGGVRACLEVAERIGLPVVVSSALETSVGIRAGLALAAALPELPFACGLNTVRLLADDLVADPLVAEDGMLPVAALDLAPATLERHRAPAEVDAAWQARLAQTRALVAAGAGRG</sequence>
<evidence type="ECO:0000313" key="7">
    <source>
        <dbReference type="Proteomes" id="UP000199092"/>
    </source>
</evidence>
<keyword evidence="4" id="KW-0474">Menaquinone biosynthesis</keyword>
<dbReference type="InterPro" id="IPR010196">
    <property type="entry name" value="OSB_synthase_MenC1"/>
</dbReference>
<dbReference type="UniPathway" id="UPA00079"/>
<feature type="active site" description="Proton acceptor" evidence="4">
    <location>
        <position position="207"/>
    </location>
</feature>
<dbReference type="InterPro" id="IPR013342">
    <property type="entry name" value="Mandelate_racemase_C"/>
</dbReference>
<evidence type="ECO:0000256" key="2">
    <source>
        <dbReference type="ARBA" id="ARBA00022842"/>
    </source>
</evidence>
<comment type="cofactor">
    <cofactor evidence="4">
        <name>a divalent metal cation</name>
        <dbReference type="ChEBI" id="CHEBI:60240"/>
    </cofactor>
</comment>
<keyword evidence="7" id="KW-1185">Reference proteome</keyword>
<name>A0A1H1ZA00_9ACTN</name>
<dbReference type="Gene3D" id="3.20.20.120">
    <property type="entry name" value="Enolase-like C-terminal domain"/>
    <property type="match status" value="1"/>
</dbReference>
<feature type="domain" description="Mandelate racemase/muconate lactonizing enzyme C-terminal" evidence="5">
    <location>
        <begin position="76"/>
        <end position="174"/>
    </location>
</feature>
<dbReference type="CDD" id="cd03320">
    <property type="entry name" value="OSBS"/>
    <property type="match status" value="1"/>
</dbReference>
<evidence type="ECO:0000256" key="3">
    <source>
        <dbReference type="ARBA" id="ARBA00023239"/>
    </source>
</evidence>
<dbReference type="GO" id="GO:0009234">
    <property type="term" value="P:menaquinone biosynthetic process"/>
    <property type="evidence" value="ECO:0007669"/>
    <property type="project" value="UniProtKB-UniRule"/>
</dbReference>
<comment type="pathway">
    <text evidence="4">Quinol/quinone metabolism; menaquinone biosynthesis.</text>
</comment>
<accession>A0A1H1ZA00</accession>
<dbReference type="SFLD" id="SFLDF00009">
    <property type="entry name" value="o-succinylbenzoate_synthase"/>
    <property type="match status" value="1"/>
</dbReference>
<feature type="binding site" evidence="4">
    <location>
        <position position="129"/>
    </location>
    <ligand>
        <name>Mg(2+)</name>
        <dbReference type="ChEBI" id="CHEBI:18420"/>
    </ligand>
</feature>
<comment type="similarity">
    <text evidence="4">Belongs to the mandelate racemase/muconate lactonizing enzyme family. MenC type 1 subfamily.</text>
</comment>
<evidence type="ECO:0000313" key="6">
    <source>
        <dbReference type="EMBL" id="SDT30518.1"/>
    </source>
</evidence>
<dbReference type="UniPathway" id="UPA01057">
    <property type="reaction ID" value="UER00165"/>
</dbReference>
<dbReference type="AlphaFoldDB" id="A0A1H1ZA00"/>
<dbReference type="NCBIfam" id="NF002782">
    <property type="entry name" value="PRK02901.1"/>
    <property type="match status" value="1"/>
</dbReference>